<reference evidence="2" key="2">
    <citation type="submission" date="2020-10" db="EMBL/GenBank/DDBJ databases">
        <authorList>
            <person name="Scholz U."/>
            <person name="Mascher M."/>
            <person name="Fiebig A."/>
        </authorList>
    </citation>
    <scope>NUCLEOTIDE SEQUENCE [LARGE SCALE GENOMIC DNA]</scope>
    <source>
        <strain evidence="2">cv. Morex</strain>
    </source>
</reference>
<evidence type="ECO:0000313" key="3">
    <source>
        <dbReference type="Proteomes" id="UP000011116"/>
    </source>
</evidence>
<accession>A0A8I6WV25</accession>
<name>A0A8I6WV25_HORVV</name>
<reference evidence="3" key="1">
    <citation type="journal article" date="2012" name="Nature">
        <title>A physical, genetic and functional sequence assembly of the barley genome.</title>
        <authorList>
            <consortium name="The International Barley Genome Sequencing Consortium"/>
            <person name="Mayer K.F."/>
            <person name="Waugh R."/>
            <person name="Brown J.W."/>
            <person name="Schulman A."/>
            <person name="Langridge P."/>
            <person name="Platzer M."/>
            <person name="Fincher G.B."/>
            <person name="Muehlbauer G.J."/>
            <person name="Sato K."/>
            <person name="Close T.J."/>
            <person name="Wise R.P."/>
            <person name="Stein N."/>
        </authorList>
    </citation>
    <scope>NUCLEOTIDE SEQUENCE [LARGE SCALE GENOMIC DNA]</scope>
    <source>
        <strain evidence="3">cv. Morex</strain>
    </source>
</reference>
<evidence type="ECO:0000256" key="1">
    <source>
        <dbReference type="SAM" id="MobiDB-lite"/>
    </source>
</evidence>
<feature type="compositionally biased region" description="Basic and acidic residues" evidence="1">
    <location>
        <begin position="56"/>
        <end position="66"/>
    </location>
</feature>
<sequence length="143" mass="15852">MELAVIKAKGEEASLIVKAGCGSKRKAGEDGGEVIVKAKAKAAEEEAAAFTTVNAKSEEEVKTKAEEDVEDSDQEDEWDDEEFMAKIRADHAAHVEKMKAEYPTIKYGDYDPKVWCHFPDPEEDAWNVQKYCIGLAEIVTGRL</sequence>
<dbReference type="AlphaFoldDB" id="A0A8I6WV25"/>
<proteinExistence type="predicted"/>
<reference evidence="2" key="3">
    <citation type="submission" date="2022-01" db="UniProtKB">
        <authorList>
            <consortium name="EnsemblPlants"/>
        </authorList>
    </citation>
    <scope>IDENTIFICATION</scope>
    <source>
        <strain evidence="2">subsp. vulgare</strain>
    </source>
</reference>
<keyword evidence="3" id="KW-1185">Reference proteome</keyword>
<dbReference type="Proteomes" id="UP000011116">
    <property type="component" value="Chromosome 2H"/>
</dbReference>
<organism evidence="2 3">
    <name type="scientific">Hordeum vulgare subsp. vulgare</name>
    <name type="common">Domesticated barley</name>
    <dbReference type="NCBI Taxonomy" id="112509"/>
    <lineage>
        <taxon>Eukaryota</taxon>
        <taxon>Viridiplantae</taxon>
        <taxon>Streptophyta</taxon>
        <taxon>Embryophyta</taxon>
        <taxon>Tracheophyta</taxon>
        <taxon>Spermatophyta</taxon>
        <taxon>Magnoliopsida</taxon>
        <taxon>Liliopsida</taxon>
        <taxon>Poales</taxon>
        <taxon>Poaceae</taxon>
        <taxon>BOP clade</taxon>
        <taxon>Pooideae</taxon>
        <taxon>Triticodae</taxon>
        <taxon>Triticeae</taxon>
        <taxon>Hordeinae</taxon>
        <taxon>Hordeum</taxon>
    </lineage>
</organism>
<dbReference type="Gramene" id="HORVU.MOREX.r3.2HG0182150.1">
    <property type="protein sequence ID" value="HORVU.MOREX.r3.2HG0182150.1.CDS1"/>
    <property type="gene ID" value="HORVU.MOREX.r3.2HG0182150"/>
</dbReference>
<evidence type="ECO:0000313" key="2">
    <source>
        <dbReference type="EnsemblPlants" id="HORVU.MOREX.r3.2HG0182150.1.CDS1"/>
    </source>
</evidence>
<protein>
    <submittedName>
        <fullName evidence="2">Uncharacterized protein</fullName>
    </submittedName>
</protein>
<dbReference type="EnsemblPlants" id="HORVU.MOREX.r3.2HG0182150.1">
    <property type="protein sequence ID" value="HORVU.MOREX.r3.2HG0182150.1.CDS1"/>
    <property type="gene ID" value="HORVU.MOREX.r3.2HG0182150"/>
</dbReference>
<feature type="compositionally biased region" description="Acidic residues" evidence="1">
    <location>
        <begin position="67"/>
        <end position="79"/>
    </location>
</feature>
<feature type="region of interest" description="Disordered" evidence="1">
    <location>
        <begin position="51"/>
        <end position="79"/>
    </location>
</feature>
<dbReference type="Gramene" id="HORVU.MOREX.r2.2HG0150660.1">
    <property type="protein sequence ID" value="HORVU.MOREX.r2.2HG0150660.1.CDS.1"/>
    <property type="gene ID" value="HORVU.MOREX.r2.2HG0150660"/>
</dbReference>